<evidence type="ECO:0000313" key="12">
    <source>
        <dbReference type="EMBL" id="MDM8333652.1"/>
    </source>
</evidence>
<dbReference type="Pfam" id="PF07730">
    <property type="entry name" value="HisKA_3"/>
    <property type="match status" value="1"/>
</dbReference>
<evidence type="ECO:0000259" key="11">
    <source>
        <dbReference type="PROSITE" id="PS50109"/>
    </source>
</evidence>
<dbReference type="Proteomes" id="UP001529423">
    <property type="component" value="Unassembled WGS sequence"/>
</dbReference>
<evidence type="ECO:0000256" key="4">
    <source>
        <dbReference type="ARBA" id="ARBA00022475"/>
    </source>
</evidence>
<feature type="domain" description="Histidine kinase" evidence="11">
    <location>
        <begin position="129"/>
        <end position="319"/>
    </location>
</feature>
<dbReference type="InterPro" id="IPR050482">
    <property type="entry name" value="Sensor_HK_TwoCompSys"/>
</dbReference>
<comment type="subcellular location">
    <subcellularLocation>
        <location evidence="2">Cell membrane</location>
        <topology evidence="2">Multi-pass membrane protein</topology>
    </subcellularLocation>
</comment>
<keyword evidence="9" id="KW-0902">Two-component regulatory system</keyword>
<organism evidence="12 13">
    <name type="scientific">Limosilactobacillus panis</name>
    <dbReference type="NCBI Taxonomy" id="47493"/>
    <lineage>
        <taxon>Bacteria</taxon>
        <taxon>Bacillati</taxon>
        <taxon>Bacillota</taxon>
        <taxon>Bacilli</taxon>
        <taxon>Lactobacillales</taxon>
        <taxon>Lactobacillaceae</taxon>
        <taxon>Limosilactobacillus</taxon>
    </lineage>
</organism>
<evidence type="ECO:0000256" key="7">
    <source>
        <dbReference type="ARBA" id="ARBA00022777"/>
    </source>
</evidence>
<reference evidence="12 13" key="1">
    <citation type="submission" date="2023-06" db="EMBL/GenBank/DDBJ databases">
        <title>Identification and characterization of horizontal gene transfer across gut microbiota members of farm animals based on homology search.</title>
        <authorList>
            <person name="Schwarzerova J."/>
            <person name="Nykrynova M."/>
            <person name="Jureckova K."/>
            <person name="Cejkova D."/>
            <person name="Rychlik I."/>
        </authorList>
    </citation>
    <scope>NUCLEOTIDE SEQUENCE [LARGE SCALE GENOMIC DNA]</scope>
    <source>
        <strain evidence="12 13">105_WCHN</strain>
    </source>
</reference>
<keyword evidence="7 12" id="KW-0418">Kinase</keyword>
<evidence type="ECO:0000256" key="1">
    <source>
        <dbReference type="ARBA" id="ARBA00000085"/>
    </source>
</evidence>
<sequence>MYFNQSSAAIMIFQDDHLFKSNAAAQQLVKKYHLSPGYLLQIVKNQWRQDEAQRLTATAVTLPVAKGHLHLSLFYRVLDPDQGVYALTAENHQQQQHLSSIEHQHLLNRYINRAHEKERQRISQDLHDSIAQGVYSAIMGVRRIAQDQLSAQQVQTTSQTIEIQLQQTLAEIKAMALDIRPAVLDSFGLVPAIKALAKRLQANSGVTINVLATDKSDIHLSQDGQNVLYRVCQEAINNALRHAQPSEINVLVSNHPHFVQMQVLDDGSGFDLSQYGGFNGHSLGLMNMKERVTALNGFFKISSHPNEGTTVTVKFPFNK</sequence>
<keyword evidence="10" id="KW-0472">Membrane</keyword>
<dbReference type="Pfam" id="PF02518">
    <property type="entry name" value="HATPase_c"/>
    <property type="match status" value="1"/>
</dbReference>
<accession>A0ABT7VLN9</accession>
<keyword evidence="8" id="KW-1133">Transmembrane helix</keyword>
<name>A0ABT7VLN9_9LACO</name>
<comment type="catalytic activity">
    <reaction evidence="1">
        <text>ATP + protein L-histidine = ADP + protein N-phospho-L-histidine.</text>
        <dbReference type="EC" id="2.7.13.3"/>
    </reaction>
</comment>
<protein>
    <recommendedName>
        <fullName evidence="3">histidine kinase</fullName>
        <ecNumber evidence="3">2.7.13.3</ecNumber>
    </recommendedName>
</protein>
<dbReference type="CDD" id="cd16917">
    <property type="entry name" value="HATPase_UhpB-NarQ-NarX-like"/>
    <property type="match status" value="1"/>
</dbReference>
<evidence type="ECO:0000313" key="13">
    <source>
        <dbReference type="Proteomes" id="UP001529423"/>
    </source>
</evidence>
<dbReference type="EC" id="2.7.13.3" evidence="3"/>
<dbReference type="InterPro" id="IPR003594">
    <property type="entry name" value="HATPase_dom"/>
</dbReference>
<keyword evidence="5" id="KW-0808">Transferase</keyword>
<reference evidence="12 13" key="3">
    <citation type="submission" date="2023-06" db="EMBL/GenBank/DDBJ databases">
        <authorList>
            <person name="Zeman M."/>
            <person name="Kubasova T."/>
            <person name="Jahodarova E."/>
            <person name="Nykrynova M."/>
            <person name="Rychlik I."/>
        </authorList>
    </citation>
    <scope>NUCLEOTIDE SEQUENCE [LARGE SCALE GENOMIC DNA]</scope>
    <source>
        <strain evidence="12 13">105_WCHN</strain>
    </source>
</reference>
<dbReference type="InterPro" id="IPR005467">
    <property type="entry name" value="His_kinase_dom"/>
</dbReference>
<proteinExistence type="predicted"/>
<evidence type="ECO:0000256" key="2">
    <source>
        <dbReference type="ARBA" id="ARBA00004651"/>
    </source>
</evidence>
<dbReference type="PANTHER" id="PTHR24421:SF37">
    <property type="entry name" value="SENSOR HISTIDINE KINASE NARS"/>
    <property type="match status" value="1"/>
</dbReference>
<comment type="caution">
    <text evidence="12">The sequence shown here is derived from an EMBL/GenBank/DDBJ whole genome shotgun (WGS) entry which is preliminary data.</text>
</comment>
<evidence type="ECO:0000256" key="8">
    <source>
        <dbReference type="ARBA" id="ARBA00022989"/>
    </source>
</evidence>
<keyword evidence="4" id="KW-1003">Cell membrane</keyword>
<dbReference type="SMART" id="SM00387">
    <property type="entry name" value="HATPase_c"/>
    <property type="match status" value="1"/>
</dbReference>
<evidence type="ECO:0000256" key="5">
    <source>
        <dbReference type="ARBA" id="ARBA00022679"/>
    </source>
</evidence>
<dbReference type="InterPro" id="IPR011712">
    <property type="entry name" value="Sig_transdc_His_kin_sub3_dim/P"/>
</dbReference>
<evidence type="ECO:0000256" key="6">
    <source>
        <dbReference type="ARBA" id="ARBA00022692"/>
    </source>
</evidence>
<dbReference type="GO" id="GO:0016301">
    <property type="term" value="F:kinase activity"/>
    <property type="evidence" value="ECO:0007669"/>
    <property type="project" value="UniProtKB-KW"/>
</dbReference>
<dbReference type="PANTHER" id="PTHR24421">
    <property type="entry name" value="NITRATE/NITRITE SENSOR PROTEIN NARX-RELATED"/>
    <property type="match status" value="1"/>
</dbReference>
<dbReference type="PROSITE" id="PS50109">
    <property type="entry name" value="HIS_KIN"/>
    <property type="match status" value="1"/>
</dbReference>
<evidence type="ECO:0000256" key="3">
    <source>
        <dbReference type="ARBA" id="ARBA00012438"/>
    </source>
</evidence>
<evidence type="ECO:0000256" key="9">
    <source>
        <dbReference type="ARBA" id="ARBA00023012"/>
    </source>
</evidence>
<evidence type="ECO:0000256" key="10">
    <source>
        <dbReference type="ARBA" id="ARBA00023136"/>
    </source>
</evidence>
<reference evidence="13" key="2">
    <citation type="submission" date="2023-06" db="EMBL/GenBank/DDBJ databases">
        <title>Identification and characterization of horizontal gene transfer across gut microbiota members of farm animals based on homology search.</title>
        <authorList>
            <person name="Zeman M."/>
            <person name="Kubasova T."/>
            <person name="Jahodarova E."/>
            <person name="Nykrynova M."/>
            <person name="Rychlik I."/>
        </authorList>
    </citation>
    <scope>NUCLEOTIDE SEQUENCE [LARGE SCALE GENOMIC DNA]</scope>
    <source>
        <strain evidence="13">105_WCHN</strain>
    </source>
</reference>
<keyword evidence="6" id="KW-0812">Transmembrane</keyword>
<keyword evidence="13" id="KW-1185">Reference proteome</keyword>
<gene>
    <name evidence="12" type="ORF">QUW46_03545</name>
</gene>
<dbReference type="EMBL" id="JAUDEO010000014">
    <property type="protein sequence ID" value="MDM8333652.1"/>
    <property type="molecule type" value="Genomic_DNA"/>
</dbReference>